<dbReference type="AlphaFoldDB" id="A0A8H4RCU8"/>
<feature type="region of interest" description="Disordered" evidence="2">
    <location>
        <begin position="437"/>
        <end position="635"/>
    </location>
</feature>
<feature type="region of interest" description="Disordered" evidence="2">
    <location>
        <begin position="329"/>
        <end position="350"/>
    </location>
</feature>
<comment type="caution">
    <text evidence="4">The sequence shown here is derived from an EMBL/GenBank/DDBJ whole genome shotgun (WGS) entry which is preliminary data.</text>
</comment>
<evidence type="ECO:0000313" key="5">
    <source>
        <dbReference type="Proteomes" id="UP000566819"/>
    </source>
</evidence>
<evidence type="ECO:0000256" key="1">
    <source>
        <dbReference type="SAM" id="Coils"/>
    </source>
</evidence>
<dbReference type="Proteomes" id="UP000566819">
    <property type="component" value="Unassembled WGS sequence"/>
</dbReference>
<evidence type="ECO:0000256" key="3">
    <source>
        <dbReference type="SAM" id="Phobius"/>
    </source>
</evidence>
<dbReference type="PANTHER" id="PTHR45615">
    <property type="entry name" value="MYOSIN HEAVY CHAIN, NON-MUSCLE"/>
    <property type="match status" value="1"/>
</dbReference>
<feature type="coiled-coil region" evidence="1">
    <location>
        <begin position="119"/>
        <end position="272"/>
    </location>
</feature>
<dbReference type="OrthoDB" id="3554981at2759"/>
<feature type="compositionally biased region" description="Acidic residues" evidence="2">
    <location>
        <begin position="330"/>
        <end position="341"/>
    </location>
</feature>
<evidence type="ECO:0000256" key="2">
    <source>
        <dbReference type="SAM" id="MobiDB-lite"/>
    </source>
</evidence>
<keyword evidence="3" id="KW-0472">Membrane</keyword>
<feature type="compositionally biased region" description="Polar residues" evidence="2">
    <location>
        <begin position="501"/>
        <end position="531"/>
    </location>
</feature>
<keyword evidence="3" id="KW-0812">Transmembrane</keyword>
<sequence>MAFQFGQGQFVPFGVEAPKMPGTLPTWSERDALLRRMRAHIEGEYTACIKISAGSGKLICLIKGCGDNPQEPRNAEQERQITTLKKLLETAYRTIQELTPPKPDKTTMTDSASVDPKEFRELQSSHDYLQEQYNEIEKAHADLEAKHEELQKEKEAETIKAKQSEAKYNKEKEDNDKNYELIAERDENINRLVEQVRSLNSDVFQEKEKSAAAESERKSTFKTYQEETKKLRAAQVASARLEEQYRKTEEQIQKLNRDKTNLAKRLVEFEHAHDDAVDLRSQIAQLRSTMRRMDLDPTAFNPNLVPVAHHGGDGDNDGAKGHRHIRTLDEELEDDGGEPDDSSYIYSSSEDGDIDVDVVNSSPAASPAKARRRRQITTIVQHNTIHTVVPYETIAHNPIRCWITTEINLVHLARHWANVPFLPNAARAIRYRFPVNQPTSPSSTLAPSEDNPISDPVTPAFTPLHGSLVAGSSQPSTAATVGPAPHPPTTSQSESRKTSPRTKTTASHVFSAPGTITSSPPTSVGSQSQKGASPKEDSPDVPQMMTQVEKSPSESSDADGGVDAPSDSAEQAAGDIGSLPSGPHDSRGSVSGDGSTPTQDTFPPEDKPTGLGSGDDASQVTGAEISPVEGEEEVIEEVTEEIVEKIVQDHSVQPTLWEEITRPFDPNHTPPVWSTLISFAIHCLFYWGLWFCWQNFKERSMWKEANDITRGVIDDLFQHRRKYGRGITAEFFSEGLSSSIEHLILGIASALGVERQAYPLPG</sequence>
<feature type="compositionally biased region" description="Polar residues" evidence="2">
    <location>
        <begin position="470"/>
        <end position="479"/>
    </location>
</feature>
<dbReference type="EMBL" id="JAAMPI010001163">
    <property type="protein sequence ID" value="KAF4626379.1"/>
    <property type="molecule type" value="Genomic_DNA"/>
</dbReference>
<proteinExistence type="predicted"/>
<feature type="compositionally biased region" description="Polar residues" evidence="2">
    <location>
        <begin position="544"/>
        <end position="555"/>
    </location>
</feature>
<feature type="compositionally biased region" description="Polar residues" evidence="2">
    <location>
        <begin position="437"/>
        <end position="446"/>
    </location>
</feature>
<organism evidence="4 5">
    <name type="scientific">Cudoniella acicularis</name>
    <dbReference type="NCBI Taxonomy" id="354080"/>
    <lineage>
        <taxon>Eukaryota</taxon>
        <taxon>Fungi</taxon>
        <taxon>Dikarya</taxon>
        <taxon>Ascomycota</taxon>
        <taxon>Pezizomycotina</taxon>
        <taxon>Leotiomycetes</taxon>
        <taxon>Helotiales</taxon>
        <taxon>Tricladiaceae</taxon>
        <taxon>Cudoniella</taxon>
    </lineage>
</organism>
<protein>
    <submittedName>
        <fullName evidence="4">Uncharacterized protein</fullName>
    </submittedName>
</protein>
<accession>A0A8H4RCU8</accession>
<reference evidence="4 5" key="1">
    <citation type="submission" date="2020-03" db="EMBL/GenBank/DDBJ databases">
        <title>Draft Genome Sequence of Cudoniella acicularis.</title>
        <authorList>
            <person name="Buettner E."/>
            <person name="Kellner H."/>
        </authorList>
    </citation>
    <scope>NUCLEOTIDE SEQUENCE [LARGE SCALE GENOMIC DNA]</scope>
    <source>
        <strain evidence="4 5">DSM 108380</strain>
    </source>
</reference>
<keyword evidence="5" id="KW-1185">Reference proteome</keyword>
<dbReference type="PANTHER" id="PTHR45615:SF80">
    <property type="entry name" value="GRIP DOMAIN-CONTAINING PROTEIN"/>
    <property type="match status" value="1"/>
</dbReference>
<feature type="transmembrane region" description="Helical" evidence="3">
    <location>
        <begin position="672"/>
        <end position="693"/>
    </location>
</feature>
<gene>
    <name evidence="4" type="ORF">G7Y89_g11782</name>
</gene>
<keyword evidence="3" id="KW-1133">Transmembrane helix</keyword>
<evidence type="ECO:0000313" key="4">
    <source>
        <dbReference type="EMBL" id="KAF4626379.1"/>
    </source>
</evidence>
<feature type="compositionally biased region" description="Polar residues" evidence="2">
    <location>
        <begin position="588"/>
        <end position="601"/>
    </location>
</feature>
<name>A0A8H4RCU8_9HELO</name>
<keyword evidence="1" id="KW-0175">Coiled coil</keyword>